<comment type="caution">
    <text evidence="1">The sequence shown here is derived from an EMBL/GenBank/DDBJ whole genome shotgun (WGS) entry which is preliminary data.</text>
</comment>
<dbReference type="Proteomes" id="UP000814140">
    <property type="component" value="Unassembled WGS sequence"/>
</dbReference>
<accession>A0ACB8SFX3</accession>
<name>A0ACB8SFX3_9AGAM</name>
<organism evidence="1 2">
    <name type="scientific">Artomyces pyxidatus</name>
    <dbReference type="NCBI Taxonomy" id="48021"/>
    <lineage>
        <taxon>Eukaryota</taxon>
        <taxon>Fungi</taxon>
        <taxon>Dikarya</taxon>
        <taxon>Basidiomycota</taxon>
        <taxon>Agaricomycotina</taxon>
        <taxon>Agaricomycetes</taxon>
        <taxon>Russulales</taxon>
        <taxon>Auriscalpiaceae</taxon>
        <taxon>Artomyces</taxon>
    </lineage>
</organism>
<evidence type="ECO:0000313" key="2">
    <source>
        <dbReference type="Proteomes" id="UP000814140"/>
    </source>
</evidence>
<reference evidence="1" key="2">
    <citation type="journal article" date="2022" name="New Phytol.">
        <title>Evolutionary transition to the ectomycorrhizal habit in the genomes of a hyperdiverse lineage of mushroom-forming fungi.</title>
        <authorList>
            <person name="Looney B."/>
            <person name="Miyauchi S."/>
            <person name="Morin E."/>
            <person name="Drula E."/>
            <person name="Courty P.E."/>
            <person name="Kohler A."/>
            <person name="Kuo A."/>
            <person name="LaButti K."/>
            <person name="Pangilinan J."/>
            <person name="Lipzen A."/>
            <person name="Riley R."/>
            <person name="Andreopoulos W."/>
            <person name="He G."/>
            <person name="Johnson J."/>
            <person name="Nolan M."/>
            <person name="Tritt A."/>
            <person name="Barry K.W."/>
            <person name="Grigoriev I.V."/>
            <person name="Nagy L.G."/>
            <person name="Hibbett D."/>
            <person name="Henrissat B."/>
            <person name="Matheny P.B."/>
            <person name="Labbe J."/>
            <person name="Martin F.M."/>
        </authorList>
    </citation>
    <scope>NUCLEOTIDE SEQUENCE</scope>
    <source>
        <strain evidence="1">HHB10654</strain>
    </source>
</reference>
<sequence length="108" mass="11865">MRFVLWLGYQSRICSQISQTPWKARSGLNGESNPIVGTGSSSAKSQILPVSRGRRARSCGAESSGRWPNRMYQDIPQRMHENALEPTAGAIFCAIVFLASSKSSFVSR</sequence>
<gene>
    <name evidence="1" type="ORF">BV25DRAFT_1833375</name>
</gene>
<evidence type="ECO:0000313" key="1">
    <source>
        <dbReference type="EMBL" id="KAI0055158.1"/>
    </source>
</evidence>
<dbReference type="EMBL" id="MU277307">
    <property type="protein sequence ID" value="KAI0055158.1"/>
    <property type="molecule type" value="Genomic_DNA"/>
</dbReference>
<proteinExistence type="predicted"/>
<reference evidence="1" key="1">
    <citation type="submission" date="2021-03" db="EMBL/GenBank/DDBJ databases">
        <authorList>
            <consortium name="DOE Joint Genome Institute"/>
            <person name="Ahrendt S."/>
            <person name="Looney B.P."/>
            <person name="Miyauchi S."/>
            <person name="Morin E."/>
            <person name="Drula E."/>
            <person name="Courty P.E."/>
            <person name="Chicoki N."/>
            <person name="Fauchery L."/>
            <person name="Kohler A."/>
            <person name="Kuo A."/>
            <person name="Labutti K."/>
            <person name="Pangilinan J."/>
            <person name="Lipzen A."/>
            <person name="Riley R."/>
            <person name="Andreopoulos W."/>
            <person name="He G."/>
            <person name="Johnson J."/>
            <person name="Barry K.W."/>
            <person name="Grigoriev I.V."/>
            <person name="Nagy L."/>
            <person name="Hibbett D."/>
            <person name="Henrissat B."/>
            <person name="Matheny P.B."/>
            <person name="Labbe J."/>
            <person name="Martin F."/>
        </authorList>
    </citation>
    <scope>NUCLEOTIDE SEQUENCE</scope>
    <source>
        <strain evidence="1">HHB10654</strain>
    </source>
</reference>
<keyword evidence="2" id="KW-1185">Reference proteome</keyword>
<protein>
    <submittedName>
        <fullName evidence="1">Uncharacterized protein</fullName>
    </submittedName>
</protein>